<dbReference type="SUPFAM" id="SSF53474">
    <property type="entry name" value="alpha/beta-Hydrolases"/>
    <property type="match status" value="1"/>
</dbReference>
<organism evidence="2 3">
    <name type="scientific">Legionella santicrucis</name>
    <dbReference type="NCBI Taxonomy" id="45074"/>
    <lineage>
        <taxon>Bacteria</taxon>
        <taxon>Pseudomonadati</taxon>
        <taxon>Pseudomonadota</taxon>
        <taxon>Gammaproteobacteria</taxon>
        <taxon>Legionellales</taxon>
        <taxon>Legionellaceae</taxon>
        <taxon>Legionella</taxon>
    </lineage>
</organism>
<dbReference type="AlphaFoldDB" id="A0A0W0ZAN6"/>
<evidence type="ECO:0000313" key="2">
    <source>
        <dbReference type="EMBL" id="KTD66010.1"/>
    </source>
</evidence>
<evidence type="ECO:0000256" key="1">
    <source>
        <dbReference type="SAM" id="Phobius"/>
    </source>
</evidence>
<dbReference type="OrthoDB" id="5645591at2"/>
<keyword evidence="1" id="KW-1133">Transmembrane helix</keyword>
<evidence type="ECO:0000313" key="3">
    <source>
        <dbReference type="Proteomes" id="UP000054703"/>
    </source>
</evidence>
<name>A0A0W0ZAN6_9GAMM</name>
<dbReference type="STRING" id="45074.Lsan_0665"/>
<keyword evidence="1" id="KW-0472">Membrane</keyword>
<keyword evidence="1" id="KW-0812">Transmembrane</keyword>
<dbReference type="PATRIC" id="fig|45074.5.peg.698"/>
<reference evidence="2 3" key="1">
    <citation type="submission" date="2015-11" db="EMBL/GenBank/DDBJ databases">
        <title>Genomic analysis of 38 Legionella species identifies large and diverse effector repertoires.</title>
        <authorList>
            <person name="Burstein D."/>
            <person name="Amaro F."/>
            <person name="Zusman T."/>
            <person name="Lifshitz Z."/>
            <person name="Cohen O."/>
            <person name="Gilbert J.A."/>
            <person name="Pupko T."/>
            <person name="Shuman H.A."/>
            <person name="Segal G."/>
        </authorList>
    </citation>
    <scope>NUCLEOTIDE SEQUENCE [LARGE SCALE GENOMIC DNA]</scope>
    <source>
        <strain evidence="2 3">SC-63-C7</strain>
    </source>
</reference>
<proteinExistence type="predicted"/>
<protein>
    <submittedName>
        <fullName evidence="2">Uncharacterized protein</fullName>
    </submittedName>
</protein>
<dbReference type="Proteomes" id="UP000054703">
    <property type="component" value="Unassembled WGS sequence"/>
</dbReference>
<gene>
    <name evidence="2" type="ORF">Lsan_0665</name>
</gene>
<keyword evidence="3" id="KW-1185">Reference proteome</keyword>
<dbReference type="EMBL" id="LNYU01000012">
    <property type="protein sequence ID" value="KTD66010.1"/>
    <property type="molecule type" value="Genomic_DNA"/>
</dbReference>
<accession>A0A0W0ZAN6</accession>
<dbReference type="InterPro" id="IPR029058">
    <property type="entry name" value="AB_hydrolase_fold"/>
</dbReference>
<comment type="caution">
    <text evidence="2">The sequence shown here is derived from an EMBL/GenBank/DDBJ whole genome shotgun (WGS) entry which is preliminary data.</text>
</comment>
<dbReference type="RefSeq" id="WP_058513128.1">
    <property type="nucleotide sequence ID" value="NZ_CAAAIH010000020.1"/>
</dbReference>
<feature type="transmembrane region" description="Helical" evidence="1">
    <location>
        <begin position="357"/>
        <end position="378"/>
    </location>
</feature>
<sequence>MPVKADFQGGLDLNFFAKREFESTEGVEPSKQAPIIARNAARFLMMGWTNSWTQFLTPTVLKAVFIERDHELLRELRLAFQQGFFEIFEQIKEKELTEEQKEQVQLYLSNCLTLLPYGDLTPYESIKIPQYIEGKWEMVEYQITPIELTETSGWRRFFIQDKDRVFAYGLEPLFQKKAESHLIFMGTTYPAGQGFVPQVNTDSKGFETVGKSLYRTGRARIQEWLSQQENSIHACGVSLGGSLSLLLAIDQGNYKLSRVDALNPAGLHDAWSKSRYDYWDSLNDKPRVVVQKQGDDPVSAFGIWKTDWDIFHVIPPKDKRGPISFCDHFLNYAGFADTQFNYIKAEHDNSKRFARNFWLYSLGRSLIYYCFLAPYTYLVRPLVHLVSQNWVLSAHIMTFCVAAALTMAGVIPGLVFLGIAGGLLASSLLCATLFSIKKNSKEPTPKNQYVEKGLAELHDPSLSRNPTMDIYNEDNSVEVDFTYQQIHTYYQLMRSLKNKSFIPCEEKESKHVKGISKKALLENSQNPKNADVVISFKATKAKAAHIQHTLSFVQKLGSDNEQLKSVVDKSYSNYRMGKYT</sequence>
<feature type="transmembrane region" description="Helical" evidence="1">
    <location>
        <begin position="414"/>
        <end position="436"/>
    </location>
</feature>
<feature type="transmembrane region" description="Helical" evidence="1">
    <location>
        <begin position="390"/>
        <end position="408"/>
    </location>
</feature>